<feature type="signal peptide" evidence="2">
    <location>
        <begin position="1"/>
        <end position="23"/>
    </location>
</feature>
<evidence type="ECO:0008006" key="5">
    <source>
        <dbReference type="Google" id="ProtNLM"/>
    </source>
</evidence>
<reference evidence="3" key="1">
    <citation type="submission" date="2023-10" db="EMBL/GenBank/DDBJ databases">
        <authorList>
            <person name="Chen Y."/>
            <person name="Shah S."/>
            <person name="Dougan E. K."/>
            <person name="Thang M."/>
            <person name="Chan C."/>
        </authorList>
    </citation>
    <scope>NUCLEOTIDE SEQUENCE [LARGE SCALE GENOMIC DNA]</scope>
</reference>
<dbReference type="EMBL" id="CAUYUJ010004654">
    <property type="protein sequence ID" value="CAK0810417.1"/>
    <property type="molecule type" value="Genomic_DNA"/>
</dbReference>
<evidence type="ECO:0000256" key="2">
    <source>
        <dbReference type="SAM" id="SignalP"/>
    </source>
</evidence>
<evidence type="ECO:0000313" key="3">
    <source>
        <dbReference type="EMBL" id="CAK0810417.1"/>
    </source>
</evidence>
<accession>A0ABN9QYU7</accession>
<sequence>MMSVVLPLLAASAAAMTARPVTACDAPLLMQRHQAAHLVSRSSPGPTVSCHTAVLGEECYGHVAWAHQDGIRSSPQWYPGLTPESSFEDFQRHLWSHGLGECPEPCAATATPAPTAASCHTAVLGEECYGHAAWAHQEGIRSSPQWYPGLTPESSFEDFQRHLWSHGLGECPEPCAPAPSPVPSVAPTVAPTAAPSLAPTGAPTRAPTAVPTAVVTELAPGYTATGVKGTMWADATDGGGCELPQASYAVHHAVAVGDAAANGLLSAQSSSQLCGQVLSVSCGGDPVEAVVASICNKNAYNCGVDLIRTSWDVATGGMAPGIFDQCTVTLRDTLPMSSGSVECFFRPSSEYGNQWYASVGVFNTGGRLPASATLNGRGGSFNGDSAYFDFNGYVGPHEGSSELLVVTFTDGTSVSLPYGSCAWAGQAHIWSSAPTVAPTAAPTETHTSAPTPVPMAAPTPSPTVTPTPAPTPVPTAAPSLAPTGAPTRAPTAVPTAVVTELAPGYTATGVKGTMWADATDSGGCEMPQASYAVHHAVAIGDAAANGLLSAQSSSQLCGQVLSVSCGGDPVEAVVASICNKNAYNCGVDLIRTSWDVATGGLAPGIFDQCTVTLRDTLPMSSGSVECFFRPSSEYGNQWYASVGVFNTGGRLPASATLNGRGGAFNGDSAYFDFNGYVGPHEGSSELLVVTFTDGTSVSLPYGSCAWAGQAHIWSS</sequence>
<organism evidence="3 4">
    <name type="scientific">Prorocentrum cordatum</name>
    <dbReference type="NCBI Taxonomy" id="2364126"/>
    <lineage>
        <taxon>Eukaryota</taxon>
        <taxon>Sar</taxon>
        <taxon>Alveolata</taxon>
        <taxon>Dinophyceae</taxon>
        <taxon>Prorocentrales</taxon>
        <taxon>Prorocentraceae</taxon>
        <taxon>Prorocentrum</taxon>
    </lineage>
</organism>
<protein>
    <recommendedName>
        <fullName evidence="5">Subtilisin</fullName>
    </recommendedName>
</protein>
<feature type="compositionally biased region" description="Low complexity" evidence="1">
    <location>
        <begin position="438"/>
        <end position="450"/>
    </location>
</feature>
<keyword evidence="2" id="KW-0732">Signal</keyword>
<evidence type="ECO:0000313" key="4">
    <source>
        <dbReference type="Proteomes" id="UP001189429"/>
    </source>
</evidence>
<comment type="caution">
    <text evidence="3">The sequence shown here is derived from an EMBL/GenBank/DDBJ whole genome shotgun (WGS) entry which is preliminary data.</text>
</comment>
<keyword evidence="4" id="KW-1185">Reference proteome</keyword>
<dbReference type="Proteomes" id="UP001189429">
    <property type="component" value="Unassembled WGS sequence"/>
</dbReference>
<feature type="chain" id="PRO_5046299639" description="Subtilisin" evidence="2">
    <location>
        <begin position="24"/>
        <end position="715"/>
    </location>
</feature>
<name>A0ABN9QYU7_9DINO</name>
<gene>
    <name evidence="3" type="ORF">PCOR1329_LOCUS15387</name>
</gene>
<proteinExistence type="predicted"/>
<feature type="compositionally biased region" description="Pro residues" evidence="1">
    <location>
        <begin position="451"/>
        <end position="474"/>
    </location>
</feature>
<evidence type="ECO:0000256" key="1">
    <source>
        <dbReference type="SAM" id="MobiDB-lite"/>
    </source>
</evidence>
<feature type="region of interest" description="Disordered" evidence="1">
    <location>
        <begin position="438"/>
        <end position="474"/>
    </location>
</feature>